<dbReference type="AlphaFoldDB" id="A0A023PY98"/>
<dbReference type="EMBL" id="KJ415256">
    <property type="protein sequence ID" value="AHX39208.1"/>
    <property type="molecule type" value="mRNA"/>
</dbReference>
<organism evidence="2">
    <name type="scientific">Metapenaeus ensis</name>
    <name type="common">Greasyback shrimp</name>
    <name type="synonym">Penaeus ensis</name>
    <dbReference type="NCBI Taxonomy" id="32278"/>
    <lineage>
        <taxon>Eukaryota</taxon>
        <taxon>Metazoa</taxon>
        <taxon>Ecdysozoa</taxon>
        <taxon>Arthropoda</taxon>
        <taxon>Crustacea</taxon>
        <taxon>Multicrustacea</taxon>
        <taxon>Malacostraca</taxon>
        <taxon>Eumalacostraca</taxon>
        <taxon>Eucarida</taxon>
        <taxon>Decapoda</taxon>
        <taxon>Dendrobranchiata</taxon>
        <taxon>Penaeoidea</taxon>
        <taxon>Penaeidae</taxon>
        <taxon>Metapenaeus</taxon>
    </lineage>
</organism>
<accession>A0A023PY98</accession>
<feature type="chain" id="PRO_5001523767" evidence="1">
    <location>
        <begin position="28"/>
        <end position="101"/>
    </location>
</feature>
<protein>
    <submittedName>
        <fullName evidence="2">Neuroparsin</fullName>
    </submittedName>
</protein>
<dbReference type="Gene3D" id="4.10.40.20">
    <property type="match status" value="1"/>
</dbReference>
<name>A0A023PY98_METEN</name>
<evidence type="ECO:0000256" key="1">
    <source>
        <dbReference type="SAM" id="SignalP"/>
    </source>
</evidence>
<feature type="signal peptide" evidence="1">
    <location>
        <begin position="1"/>
        <end position="27"/>
    </location>
</feature>
<reference evidence="2" key="1">
    <citation type="submission" date="2014-02" db="EMBL/GenBank/DDBJ databases">
        <title>The shrimp MeNPLP is involved in control of ovary maturation: RNAi silencing resulted in vitellogenesis inhibition.</title>
        <authorList>
            <person name="Chan S.F."/>
        </authorList>
    </citation>
    <scope>NUCLEOTIDE SEQUENCE</scope>
    <source>
        <tissue evidence="2">Ovary</tissue>
    </source>
</reference>
<dbReference type="Pfam" id="PF07327">
    <property type="entry name" value="Neuroparsin"/>
    <property type="match status" value="1"/>
</dbReference>
<dbReference type="InterPro" id="IPR010850">
    <property type="entry name" value="Neuroparsin"/>
</dbReference>
<proteinExistence type="evidence at transcript level"/>
<evidence type="ECO:0000313" key="2">
    <source>
        <dbReference type="EMBL" id="AHX39208.1"/>
    </source>
</evidence>
<sequence length="101" mass="10800">MKGLRSFSLVFTVFVLGIFLSTQYVAGAPSCPTNVQNVDPATCKHGTVEDWCRNTVCAKGPGEECGGDWNEHGKCGDGMYCACGHCSGCNTNLVCWYGSFC</sequence>
<keyword evidence="1" id="KW-0732">Signal</keyword>